<evidence type="ECO:0000313" key="2">
    <source>
        <dbReference type="Proteomes" id="UP000235803"/>
    </source>
</evidence>
<keyword evidence="2" id="KW-1185">Reference proteome</keyword>
<dbReference type="Proteomes" id="UP000235803">
    <property type="component" value="Unassembled WGS sequence"/>
</dbReference>
<organism evidence="1 2">
    <name type="scientific">Billgrantia endophytica</name>
    <dbReference type="NCBI Taxonomy" id="2033802"/>
    <lineage>
        <taxon>Bacteria</taxon>
        <taxon>Pseudomonadati</taxon>
        <taxon>Pseudomonadota</taxon>
        <taxon>Gammaproteobacteria</taxon>
        <taxon>Oceanospirillales</taxon>
        <taxon>Halomonadaceae</taxon>
        <taxon>Billgrantia</taxon>
    </lineage>
</organism>
<gene>
    <name evidence="1" type="ORF">C1H69_00080</name>
</gene>
<dbReference type="EMBL" id="PNRF01000001">
    <property type="protein sequence ID" value="PMR78712.1"/>
    <property type="molecule type" value="Genomic_DNA"/>
</dbReference>
<comment type="caution">
    <text evidence="1">The sequence shown here is derived from an EMBL/GenBank/DDBJ whole genome shotgun (WGS) entry which is preliminary data.</text>
</comment>
<evidence type="ECO:0000313" key="1">
    <source>
        <dbReference type="EMBL" id="PMR78712.1"/>
    </source>
</evidence>
<dbReference type="AlphaFoldDB" id="A0A2N7UE29"/>
<name>A0A2N7UE29_9GAMM</name>
<proteinExistence type="predicted"/>
<sequence length="128" mass="14834">MPGRRYGEFDDLLKAFHQAHCQDADHEAYGEMAWQDHRLIVAHRPEVAQVQTAARDQKLEALQADARQWFEKLDNQDAGRRYRDRQLSDADVTARLYKAVSDAHLEHILKVDLTAESKRSSWDVLPSH</sequence>
<accession>A0A2N7UE29</accession>
<reference evidence="1 2" key="1">
    <citation type="submission" date="2018-01" db="EMBL/GenBank/DDBJ databases">
        <title>Halomonas endophytica sp. nov., isolated from storage liquid in the stems of Populus euphratica.</title>
        <authorList>
            <person name="Chen C."/>
        </authorList>
    </citation>
    <scope>NUCLEOTIDE SEQUENCE [LARGE SCALE GENOMIC DNA]</scope>
    <source>
        <strain evidence="1 2">MC28</strain>
    </source>
</reference>
<protein>
    <submittedName>
        <fullName evidence="1">Uncharacterized protein</fullName>
    </submittedName>
</protein>